<evidence type="ECO:0000313" key="2">
    <source>
        <dbReference type="Proteomes" id="UP000065807"/>
    </source>
</evidence>
<dbReference type="GO" id="GO:0030288">
    <property type="term" value="C:outer membrane-bounded periplasmic space"/>
    <property type="evidence" value="ECO:0007669"/>
    <property type="project" value="TreeGrafter"/>
</dbReference>
<evidence type="ECO:0008006" key="3">
    <source>
        <dbReference type="Google" id="ProtNLM"/>
    </source>
</evidence>
<name>A0A0K2SHC7_LIMPI</name>
<sequence>MAVLSVALCLLAFPEPDAGAQGAVLVGTVAVGGQVEPYQSMSGDELGGLAHRIGYLNALANAGSKPLFVDAGGGFFADATVAQLTPDPSIMTAMFIAKMYEEMRAVAVNVGPSDLAFGLDFLEELVATYETPFVSANLTSTSGTAVFDPYRMVSVDGVNVLVTGLWTSTEGSAISRATGYQAVVQDPARALRSVIQSAGGQADWIVLMSQLSPSEELSIAQAFPTVDLILSAPSGGSDPGEESVGDVRILRIPPRGGAVGTFDLEEERGEIVWLDTAEVAADPESARTVEEFLVELHEKCGC</sequence>
<dbReference type="EMBL" id="AP014924">
    <property type="protein sequence ID" value="BAS26214.1"/>
    <property type="molecule type" value="Genomic_DNA"/>
</dbReference>
<evidence type="ECO:0000313" key="1">
    <source>
        <dbReference type="EMBL" id="BAS26214.1"/>
    </source>
</evidence>
<dbReference type="GO" id="GO:0016787">
    <property type="term" value="F:hydrolase activity"/>
    <property type="evidence" value="ECO:0007669"/>
    <property type="project" value="InterPro"/>
</dbReference>
<dbReference type="PANTHER" id="PTHR11575">
    <property type="entry name" value="5'-NUCLEOTIDASE-RELATED"/>
    <property type="match status" value="1"/>
</dbReference>
<keyword evidence="2" id="KW-1185">Reference proteome</keyword>
<dbReference type="Gene3D" id="3.60.21.10">
    <property type="match status" value="1"/>
</dbReference>
<gene>
    <name evidence="1" type="ORF">LIP_0357</name>
</gene>
<dbReference type="AlphaFoldDB" id="A0A0K2SHC7"/>
<dbReference type="OrthoDB" id="9814800at2"/>
<dbReference type="KEGG" id="lpil:LIP_0357"/>
<protein>
    <recommendedName>
        <fullName evidence="3">5'-nucleotidase</fullName>
    </recommendedName>
</protein>
<proteinExistence type="predicted"/>
<dbReference type="InterPro" id="IPR029052">
    <property type="entry name" value="Metallo-depent_PP-like"/>
</dbReference>
<dbReference type="Proteomes" id="UP000065807">
    <property type="component" value="Chromosome"/>
</dbReference>
<dbReference type="RefSeq" id="WP_144440271.1">
    <property type="nucleotide sequence ID" value="NZ_AP014924.1"/>
</dbReference>
<dbReference type="SUPFAM" id="SSF56300">
    <property type="entry name" value="Metallo-dependent phosphatases"/>
    <property type="match status" value="1"/>
</dbReference>
<accession>A0A0K2SHC7</accession>
<dbReference type="GO" id="GO:0009166">
    <property type="term" value="P:nucleotide catabolic process"/>
    <property type="evidence" value="ECO:0007669"/>
    <property type="project" value="InterPro"/>
</dbReference>
<reference evidence="2" key="1">
    <citation type="submission" date="2015-07" db="EMBL/GenBank/DDBJ databases">
        <title>Complete genome sequence and phylogenetic analysis of Limnochorda pilosa.</title>
        <authorList>
            <person name="Watanabe M."/>
            <person name="Kojima H."/>
            <person name="Fukui M."/>
        </authorList>
    </citation>
    <scope>NUCLEOTIDE SEQUENCE [LARGE SCALE GENOMIC DNA]</scope>
    <source>
        <strain evidence="2">HC45</strain>
    </source>
</reference>
<organism evidence="1 2">
    <name type="scientific">Limnochorda pilosa</name>
    <dbReference type="NCBI Taxonomy" id="1555112"/>
    <lineage>
        <taxon>Bacteria</taxon>
        <taxon>Bacillati</taxon>
        <taxon>Bacillota</taxon>
        <taxon>Limnochordia</taxon>
        <taxon>Limnochordales</taxon>
        <taxon>Limnochordaceae</taxon>
        <taxon>Limnochorda</taxon>
    </lineage>
</organism>
<reference evidence="2" key="2">
    <citation type="journal article" date="2016" name="Int. J. Syst. Evol. Microbiol.">
        <title>Complete genome sequence and cell structure of Limnochorda pilosa, a Gram-negative spore-former within the phylum Firmicutes.</title>
        <authorList>
            <person name="Watanabe M."/>
            <person name="Kojima H."/>
            <person name="Fukui M."/>
        </authorList>
    </citation>
    <scope>NUCLEOTIDE SEQUENCE [LARGE SCALE GENOMIC DNA]</scope>
    <source>
        <strain evidence="2">HC45</strain>
    </source>
</reference>
<dbReference type="InterPro" id="IPR006179">
    <property type="entry name" value="5_nucleotidase/apyrase"/>
</dbReference>
<dbReference type="PANTHER" id="PTHR11575:SF24">
    <property type="entry name" value="5'-NUCLEOTIDASE"/>
    <property type="match status" value="1"/>
</dbReference>